<keyword evidence="1" id="KW-1133">Transmembrane helix</keyword>
<protein>
    <submittedName>
        <fullName evidence="2">Uncharacterized protein</fullName>
    </submittedName>
</protein>
<dbReference type="Proteomes" id="UP000248961">
    <property type="component" value="Unassembled WGS sequence"/>
</dbReference>
<sequence length="172" mass="18852">MKQETGGQEGRRRRRECVWIFLFACLSMYNQSPRLGNLLLFPFSPLIVSICLFLSFHLILIPGGPFRCFASTFASCQPLLFVVCVSFLGIASWSPVASGLSSSHRRSHFSHSCFPAVGPSDWLTISSAFHSLPVNLYISAQVFGFPATGHSSHLSGTRAWLPVRLGLGICTA</sequence>
<accession>A0A395I6M6</accession>
<feature type="transmembrane region" description="Helical" evidence="1">
    <location>
        <begin position="38"/>
        <end position="61"/>
    </location>
</feature>
<feature type="transmembrane region" description="Helical" evidence="1">
    <location>
        <begin position="73"/>
        <end position="93"/>
    </location>
</feature>
<dbReference type="GeneID" id="37194886"/>
<keyword evidence="1" id="KW-0472">Membrane</keyword>
<evidence type="ECO:0000313" key="2">
    <source>
        <dbReference type="EMBL" id="RAL15496.1"/>
    </source>
</evidence>
<name>A0A395I6M6_ASPHC</name>
<dbReference type="AlphaFoldDB" id="A0A395I6M6"/>
<dbReference type="VEuPathDB" id="FungiDB:BO97DRAFT_213705"/>
<proteinExistence type="predicted"/>
<dbReference type="EMBL" id="KZ824271">
    <property type="protein sequence ID" value="RAL15496.1"/>
    <property type="molecule type" value="Genomic_DNA"/>
</dbReference>
<evidence type="ECO:0000256" key="1">
    <source>
        <dbReference type="SAM" id="Phobius"/>
    </source>
</evidence>
<dbReference type="RefSeq" id="XP_025554650.1">
    <property type="nucleotide sequence ID" value="XM_025690597.1"/>
</dbReference>
<organism evidence="2 3">
    <name type="scientific">Aspergillus homomorphus (strain CBS 101889)</name>
    <dbReference type="NCBI Taxonomy" id="1450537"/>
    <lineage>
        <taxon>Eukaryota</taxon>
        <taxon>Fungi</taxon>
        <taxon>Dikarya</taxon>
        <taxon>Ascomycota</taxon>
        <taxon>Pezizomycotina</taxon>
        <taxon>Eurotiomycetes</taxon>
        <taxon>Eurotiomycetidae</taxon>
        <taxon>Eurotiales</taxon>
        <taxon>Aspergillaceae</taxon>
        <taxon>Aspergillus</taxon>
        <taxon>Aspergillus subgen. Circumdati</taxon>
    </lineage>
</organism>
<evidence type="ECO:0000313" key="3">
    <source>
        <dbReference type="Proteomes" id="UP000248961"/>
    </source>
</evidence>
<reference evidence="2 3" key="1">
    <citation type="submission" date="2018-02" db="EMBL/GenBank/DDBJ databases">
        <title>The genomes of Aspergillus section Nigri reveals drivers in fungal speciation.</title>
        <authorList>
            <consortium name="DOE Joint Genome Institute"/>
            <person name="Vesth T.C."/>
            <person name="Nybo J."/>
            <person name="Theobald S."/>
            <person name="Brandl J."/>
            <person name="Frisvad J.C."/>
            <person name="Nielsen K.F."/>
            <person name="Lyhne E.K."/>
            <person name="Kogle M.E."/>
            <person name="Kuo A."/>
            <person name="Riley R."/>
            <person name="Clum A."/>
            <person name="Nolan M."/>
            <person name="Lipzen A."/>
            <person name="Salamov A."/>
            <person name="Henrissat B."/>
            <person name="Wiebenga A."/>
            <person name="De vries R.P."/>
            <person name="Grigoriev I.V."/>
            <person name="Mortensen U.H."/>
            <person name="Andersen M.R."/>
            <person name="Baker S.E."/>
        </authorList>
    </citation>
    <scope>NUCLEOTIDE SEQUENCE [LARGE SCALE GENOMIC DNA]</scope>
    <source>
        <strain evidence="2 3">CBS 101889</strain>
    </source>
</reference>
<keyword evidence="3" id="KW-1185">Reference proteome</keyword>
<keyword evidence="1" id="KW-0812">Transmembrane</keyword>
<gene>
    <name evidence="2" type="ORF">BO97DRAFT_213705</name>
</gene>